<evidence type="ECO:0000313" key="3">
    <source>
        <dbReference type="Proteomes" id="UP001221898"/>
    </source>
</evidence>
<keyword evidence="3" id="KW-1185">Reference proteome</keyword>
<proteinExistence type="predicted"/>
<sequence>MWFLCTCTSFIRGRGSRRLILTGCAKVSRIRASGYSGGSLVVQRDLSLFPSSPARTPPPFHPGPGEGGSS</sequence>
<dbReference type="Proteomes" id="UP001221898">
    <property type="component" value="Unassembled WGS sequence"/>
</dbReference>
<name>A0AAD7WPW0_9TELE</name>
<organism evidence="2 3">
    <name type="scientific">Aldrovandia affinis</name>
    <dbReference type="NCBI Taxonomy" id="143900"/>
    <lineage>
        <taxon>Eukaryota</taxon>
        <taxon>Metazoa</taxon>
        <taxon>Chordata</taxon>
        <taxon>Craniata</taxon>
        <taxon>Vertebrata</taxon>
        <taxon>Euteleostomi</taxon>
        <taxon>Actinopterygii</taxon>
        <taxon>Neopterygii</taxon>
        <taxon>Teleostei</taxon>
        <taxon>Notacanthiformes</taxon>
        <taxon>Halosauridae</taxon>
        <taxon>Aldrovandia</taxon>
    </lineage>
</organism>
<dbReference type="EMBL" id="JAINUG010000052">
    <property type="protein sequence ID" value="KAJ8404625.1"/>
    <property type="molecule type" value="Genomic_DNA"/>
</dbReference>
<reference evidence="2" key="1">
    <citation type="journal article" date="2023" name="Science">
        <title>Genome structures resolve the early diversification of teleost fishes.</title>
        <authorList>
            <person name="Parey E."/>
            <person name="Louis A."/>
            <person name="Montfort J."/>
            <person name="Bouchez O."/>
            <person name="Roques C."/>
            <person name="Iampietro C."/>
            <person name="Lluch J."/>
            <person name="Castinel A."/>
            <person name="Donnadieu C."/>
            <person name="Desvignes T."/>
            <person name="Floi Bucao C."/>
            <person name="Jouanno E."/>
            <person name="Wen M."/>
            <person name="Mejri S."/>
            <person name="Dirks R."/>
            <person name="Jansen H."/>
            <person name="Henkel C."/>
            <person name="Chen W.J."/>
            <person name="Zahm M."/>
            <person name="Cabau C."/>
            <person name="Klopp C."/>
            <person name="Thompson A.W."/>
            <person name="Robinson-Rechavi M."/>
            <person name="Braasch I."/>
            <person name="Lecointre G."/>
            <person name="Bobe J."/>
            <person name="Postlethwait J.H."/>
            <person name="Berthelot C."/>
            <person name="Roest Crollius H."/>
            <person name="Guiguen Y."/>
        </authorList>
    </citation>
    <scope>NUCLEOTIDE SEQUENCE</scope>
    <source>
        <strain evidence="2">NC1722</strain>
    </source>
</reference>
<evidence type="ECO:0000313" key="2">
    <source>
        <dbReference type="EMBL" id="KAJ8404625.1"/>
    </source>
</evidence>
<feature type="region of interest" description="Disordered" evidence="1">
    <location>
        <begin position="50"/>
        <end position="70"/>
    </location>
</feature>
<accession>A0AAD7WPW0</accession>
<evidence type="ECO:0000256" key="1">
    <source>
        <dbReference type="SAM" id="MobiDB-lite"/>
    </source>
</evidence>
<gene>
    <name evidence="2" type="ORF">AAFF_G00334880</name>
</gene>
<protein>
    <submittedName>
        <fullName evidence="2">Uncharacterized protein</fullName>
    </submittedName>
</protein>
<comment type="caution">
    <text evidence="2">The sequence shown here is derived from an EMBL/GenBank/DDBJ whole genome shotgun (WGS) entry which is preliminary data.</text>
</comment>
<dbReference type="AlphaFoldDB" id="A0AAD7WPW0"/>